<evidence type="ECO:0000256" key="1">
    <source>
        <dbReference type="SAM" id="MobiDB-lite"/>
    </source>
</evidence>
<organism evidence="2 3">
    <name type="scientific">Williamwhitmania taraxaci</name>
    <dbReference type="NCBI Taxonomy" id="1640674"/>
    <lineage>
        <taxon>Bacteria</taxon>
        <taxon>Pseudomonadati</taxon>
        <taxon>Bacteroidota</taxon>
        <taxon>Bacteroidia</taxon>
        <taxon>Bacteroidales</taxon>
        <taxon>Williamwhitmaniaceae</taxon>
        <taxon>Williamwhitmania</taxon>
    </lineage>
</organism>
<feature type="compositionally biased region" description="Polar residues" evidence="1">
    <location>
        <begin position="86"/>
        <end position="103"/>
    </location>
</feature>
<protein>
    <recommendedName>
        <fullName evidence="4">Short C-terminal domain-containing protein</fullName>
    </recommendedName>
</protein>
<proteinExistence type="predicted"/>
<reference evidence="2 3" key="1">
    <citation type="submission" date="2016-09" db="EMBL/GenBank/DDBJ databases">
        <authorList>
            <person name="Capua I."/>
            <person name="De Benedictis P."/>
            <person name="Joannis T."/>
            <person name="Lombin L.H."/>
            <person name="Cattoli G."/>
        </authorList>
    </citation>
    <scope>NUCLEOTIDE SEQUENCE [LARGE SCALE GENOMIC DNA]</scope>
    <source>
        <strain evidence="2 3">A7P-90m</strain>
    </source>
</reference>
<evidence type="ECO:0008006" key="4">
    <source>
        <dbReference type="Google" id="ProtNLM"/>
    </source>
</evidence>
<dbReference type="Proteomes" id="UP000199452">
    <property type="component" value="Unassembled WGS sequence"/>
</dbReference>
<keyword evidence="3" id="KW-1185">Reference proteome</keyword>
<accession>A0A1G6UBB9</accession>
<feature type="region of interest" description="Disordered" evidence="1">
    <location>
        <begin position="84"/>
        <end position="108"/>
    </location>
</feature>
<gene>
    <name evidence="2" type="ORF">SAMN05216323_11651</name>
</gene>
<dbReference type="STRING" id="1640674.SAMN05216323_11651"/>
<sequence>MNDFRWQDLGDTKLKVGIFGADIFFKKYASTDLAMNKFSSYILSLTGFRKDQTQSIYRLAQVHDQSWREKRRIRELEELMAKSGGLNINSSQTGANSTGNSSDDSLDRLQKAKEMLEKKLINDSEFESIKAKIISSL</sequence>
<evidence type="ECO:0000313" key="2">
    <source>
        <dbReference type="EMBL" id="SDD38658.1"/>
    </source>
</evidence>
<evidence type="ECO:0000313" key="3">
    <source>
        <dbReference type="Proteomes" id="UP000199452"/>
    </source>
</evidence>
<dbReference type="AlphaFoldDB" id="A0A1G6UBB9"/>
<name>A0A1G6UBB9_9BACT</name>
<dbReference type="EMBL" id="FMYP01000165">
    <property type="protein sequence ID" value="SDD38658.1"/>
    <property type="molecule type" value="Genomic_DNA"/>
</dbReference>